<dbReference type="InterPro" id="IPR005331">
    <property type="entry name" value="Sulfotransferase"/>
</dbReference>
<dbReference type="EMBL" id="BAABLX010000007">
    <property type="protein sequence ID" value="GAA4937138.1"/>
    <property type="molecule type" value="Genomic_DNA"/>
</dbReference>
<gene>
    <name evidence="1" type="ORF">GCM10025791_13600</name>
</gene>
<organism evidence="1 2">
    <name type="scientific">Halioxenophilus aromaticivorans</name>
    <dbReference type="NCBI Taxonomy" id="1306992"/>
    <lineage>
        <taxon>Bacteria</taxon>
        <taxon>Pseudomonadati</taxon>
        <taxon>Pseudomonadota</taxon>
        <taxon>Gammaproteobacteria</taxon>
        <taxon>Alteromonadales</taxon>
        <taxon>Alteromonadaceae</taxon>
        <taxon>Halioxenophilus</taxon>
    </lineage>
</organism>
<dbReference type="GO" id="GO:0016020">
    <property type="term" value="C:membrane"/>
    <property type="evidence" value="ECO:0007669"/>
    <property type="project" value="InterPro"/>
</dbReference>
<dbReference type="Gene3D" id="3.40.50.300">
    <property type="entry name" value="P-loop containing nucleotide triphosphate hydrolases"/>
    <property type="match status" value="1"/>
</dbReference>
<proteinExistence type="predicted"/>
<evidence type="ECO:0000313" key="2">
    <source>
        <dbReference type="Proteomes" id="UP001409585"/>
    </source>
</evidence>
<name>A0AAV3U1E7_9ALTE</name>
<dbReference type="Proteomes" id="UP001409585">
    <property type="component" value="Unassembled WGS sequence"/>
</dbReference>
<dbReference type="GO" id="GO:0008146">
    <property type="term" value="F:sulfotransferase activity"/>
    <property type="evidence" value="ECO:0007669"/>
    <property type="project" value="InterPro"/>
</dbReference>
<reference evidence="2" key="1">
    <citation type="journal article" date="2019" name="Int. J. Syst. Evol. Microbiol.">
        <title>The Global Catalogue of Microorganisms (GCM) 10K type strain sequencing project: providing services to taxonomists for standard genome sequencing and annotation.</title>
        <authorList>
            <consortium name="The Broad Institute Genomics Platform"/>
            <consortium name="The Broad Institute Genome Sequencing Center for Infectious Disease"/>
            <person name="Wu L."/>
            <person name="Ma J."/>
        </authorList>
    </citation>
    <scope>NUCLEOTIDE SEQUENCE [LARGE SCALE GENOMIC DNA]</scope>
    <source>
        <strain evidence="2">JCM 19134</strain>
    </source>
</reference>
<evidence type="ECO:0008006" key="3">
    <source>
        <dbReference type="Google" id="ProtNLM"/>
    </source>
</evidence>
<dbReference type="InterPro" id="IPR027417">
    <property type="entry name" value="P-loop_NTPase"/>
</dbReference>
<protein>
    <recommendedName>
        <fullName evidence="3">Sulfotransferase family protein</fullName>
    </recommendedName>
</protein>
<dbReference type="AlphaFoldDB" id="A0AAV3U1E7"/>
<dbReference type="RefSeq" id="WP_345419053.1">
    <property type="nucleotide sequence ID" value="NZ_AP031496.1"/>
</dbReference>
<comment type="caution">
    <text evidence="1">The sequence shown here is derived from an EMBL/GenBank/DDBJ whole genome shotgun (WGS) entry which is preliminary data.</text>
</comment>
<evidence type="ECO:0000313" key="1">
    <source>
        <dbReference type="EMBL" id="GAA4937138.1"/>
    </source>
</evidence>
<dbReference type="Pfam" id="PF03567">
    <property type="entry name" value="Sulfotransfer_2"/>
    <property type="match status" value="1"/>
</dbReference>
<accession>A0AAV3U1E7</accession>
<sequence>MRYIITHGHIFKNAGSTVDTALKNAFGKDFLDHRDDKSMRQGGSEYLAQLILDNPNIKAISSHHLCNPLPVSKEFTCIPIYFVRNPIERIISVYNFERSQKKGSNGAAKASSSSLIDYVEWRLEKSTPKVICNYQTAYIGSERNLKPEEDVNPRCLINIFEKIRNGEILVGTVENFDTSWRIITHKLSLYFPGYKFLYKNANIKDKKSSHEKLDSAITKLDPLLPKLLKENVLDLALHQYVTQSIHCQDSEN</sequence>
<keyword evidence="2" id="KW-1185">Reference proteome</keyword>